<keyword evidence="3" id="KW-0812">Transmembrane</keyword>
<evidence type="ECO:0000256" key="3">
    <source>
        <dbReference type="SAM" id="Phobius"/>
    </source>
</evidence>
<dbReference type="GO" id="GO:0016020">
    <property type="term" value="C:membrane"/>
    <property type="evidence" value="ECO:0007669"/>
    <property type="project" value="UniProtKB-SubCell"/>
</dbReference>
<dbReference type="InterPro" id="IPR039735">
    <property type="entry name" value="CHIC1/2"/>
</dbReference>
<accession>A0A915HW76</accession>
<organism evidence="5 6">
    <name type="scientific">Romanomermis culicivorax</name>
    <name type="common">Nematode worm</name>
    <dbReference type="NCBI Taxonomy" id="13658"/>
    <lineage>
        <taxon>Eukaryota</taxon>
        <taxon>Metazoa</taxon>
        <taxon>Ecdysozoa</taxon>
        <taxon>Nematoda</taxon>
        <taxon>Enoplea</taxon>
        <taxon>Dorylaimia</taxon>
        <taxon>Mermithida</taxon>
        <taxon>Mermithoidea</taxon>
        <taxon>Mermithidae</taxon>
        <taxon>Romanomermis</taxon>
    </lineage>
</organism>
<evidence type="ECO:0000256" key="1">
    <source>
        <dbReference type="ARBA" id="ARBA00004370"/>
    </source>
</evidence>
<name>A0A915HW76_ROMCU</name>
<evidence type="ECO:0000256" key="2">
    <source>
        <dbReference type="ARBA" id="ARBA00023136"/>
    </source>
</evidence>
<dbReference type="PANTHER" id="PTHR13005:SF4">
    <property type="entry name" value="CYSTEINE-RICH HYDROPHOBIC PROTEIN"/>
    <property type="match status" value="1"/>
</dbReference>
<keyword evidence="5" id="KW-1185">Reference proteome</keyword>
<protein>
    <submittedName>
        <fullName evidence="6">Golgin subfamily A member 7/ERF4 domain-containing protein</fullName>
    </submittedName>
</protein>
<dbReference type="Proteomes" id="UP000887565">
    <property type="component" value="Unplaced"/>
</dbReference>
<dbReference type="InterPro" id="IPR019383">
    <property type="entry name" value="Golgin_A_7/ERF4"/>
</dbReference>
<keyword evidence="3" id="KW-1133">Transmembrane helix</keyword>
<proteinExistence type="predicted"/>
<keyword evidence="2 3" id="KW-0472">Membrane</keyword>
<evidence type="ECO:0000313" key="6">
    <source>
        <dbReference type="WBParaSite" id="nRc.2.0.1.t06149-RA"/>
    </source>
</evidence>
<dbReference type="Pfam" id="PF10256">
    <property type="entry name" value="Erf4"/>
    <property type="match status" value="1"/>
</dbReference>
<reference evidence="6" key="1">
    <citation type="submission" date="2022-11" db="UniProtKB">
        <authorList>
            <consortium name="WormBaseParasite"/>
        </authorList>
    </citation>
    <scope>IDENTIFICATION</scope>
</reference>
<sequence>MNIKPPPKEVRDLKFSTSTFNLAFKLLRQSQRFNWIVRILLLHVQWNLVRVFNLPFAINFFYGLEMLAVQFDVIEREEEILQLPEGSLPRNQVLESIVIHGYGHVTLFGLNNRFDTEFPPRLTGKVAPEEFRTTMHRINSVLRKNMSMNIRWLFCGCLFCCCTLGCSLWPVVCLNKRTVRSLGKTLDYENNHLYNKLELKFMYIVQDEPEEVFSYPVVHRYQKNLYEAKNICLVQNKMLMIARHNHPVSTQSSVMPARLTTRRREP</sequence>
<feature type="transmembrane region" description="Helical" evidence="3">
    <location>
        <begin position="152"/>
        <end position="172"/>
    </location>
</feature>
<feature type="domain" description="Golgin subfamily A member 7/ERF4" evidence="4">
    <location>
        <begin position="113"/>
        <end position="203"/>
    </location>
</feature>
<comment type="subcellular location">
    <subcellularLocation>
        <location evidence="1">Membrane</location>
    </subcellularLocation>
</comment>
<evidence type="ECO:0000259" key="4">
    <source>
        <dbReference type="Pfam" id="PF10256"/>
    </source>
</evidence>
<dbReference type="WBParaSite" id="nRc.2.0.1.t06149-RA">
    <property type="protein sequence ID" value="nRc.2.0.1.t06149-RA"/>
    <property type="gene ID" value="nRc.2.0.1.g06149"/>
</dbReference>
<dbReference type="AlphaFoldDB" id="A0A915HW76"/>
<dbReference type="PANTHER" id="PTHR13005">
    <property type="entry name" value="CYSTEINE-RICH HYDROPHOBIC DOMAIN PROTEIN BRAIN X-LINKED PROTEIN"/>
    <property type="match status" value="1"/>
</dbReference>
<evidence type="ECO:0000313" key="5">
    <source>
        <dbReference type="Proteomes" id="UP000887565"/>
    </source>
</evidence>